<evidence type="ECO:0000313" key="7">
    <source>
        <dbReference type="EMBL" id="RBO92147.1"/>
    </source>
</evidence>
<keyword evidence="6" id="KW-1003">Cell membrane</keyword>
<comment type="subcellular location">
    <subcellularLocation>
        <location evidence="6">Cell membrane</location>
        <topology evidence="6">Multi-pass membrane protein</topology>
    </subcellularLocation>
    <subcellularLocation>
        <location evidence="1">Membrane</location>
    </subcellularLocation>
</comment>
<dbReference type="RefSeq" id="WP_113945470.1">
    <property type="nucleotide sequence ID" value="NZ_JBHEEG010000009.1"/>
</dbReference>
<dbReference type="PROSITE" id="PS50895">
    <property type="entry name" value="SURF1"/>
    <property type="match status" value="1"/>
</dbReference>
<dbReference type="PANTHER" id="PTHR23427">
    <property type="entry name" value="SURFEIT LOCUS PROTEIN"/>
    <property type="match status" value="1"/>
</dbReference>
<keyword evidence="3 6" id="KW-0812">Transmembrane</keyword>
<dbReference type="InterPro" id="IPR002994">
    <property type="entry name" value="Surf1/Shy1"/>
</dbReference>
<comment type="similarity">
    <text evidence="2 6">Belongs to the SURF1 family.</text>
</comment>
<dbReference type="AlphaFoldDB" id="A0A366DPY5"/>
<dbReference type="CDD" id="cd06662">
    <property type="entry name" value="SURF1"/>
    <property type="match status" value="1"/>
</dbReference>
<dbReference type="GO" id="GO:0005886">
    <property type="term" value="C:plasma membrane"/>
    <property type="evidence" value="ECO:0007669"/>
    <property type="project" value="UniProtKB-SubCell"/>
</dbReference>
<reference evidence="7 8" key="1">
    <citation type="submission" date="2018-06" db="EMBL/GenBank/DDBJ databases">
        <title>Genomic Encyclopedia of Type Strains, Phase IV (KMG-IV): sequencing the most valuable type-strain genomes for metagenomic binning, comparative biology and taxonomic classification.</title>
        <authorList>
            <person name="Goeker M."/>
        </authorList>
    </citation>
    <scope>NUCLEOTIDE SEQUENCE [LARGE SCALE GENOMIC DNA]</scope>
    <source>
        <strain evidence="7 8">DSM 25619</strain>
    </source>
</reference>
<feature type="transmembrane region" description="Helical" evidence="6">
    <location>
        <begin position="16"/>
        <end position="36"/>
    </location>
</feature>
<dbReference type="OrthoDB" id="6079986at2"/>
<keyword evidence="8" id="KW-1185">Reference proteome</keyword>
<dbReference type="EMBL" id="QNRH01000007">
    <property type="protein sequence ID" value="RBO92147.1"/>
    <property type="molecule type" value="Genomic_DNA"/>
</dbReference>
<evidence type="ECO:0000256" key="6">
    <source>
        <dbReference type="RuleBase" id="RU363076"/>
    </source>
</evidence>
<evidence type="ECO:0000256" key="5">
    <source>
        <dbReference type="ARBA" id="ARBA00023136"/>
    </source>
</evidence>
<evidence type="ECO:0000256" key="2">
    <source>
        <dbReference type="ARBA" id="ARBA00007165"/>
    </source>
</evidence>
<organism evidence="7 8">
    <name type="scientific">Pseudochrobactrum asaccharolyticum</name>
    <dbReference type="NCBI Taxonomy" id="354351"/>
    <lineage>
        <taxon>Bacteria</taxon>
        <taxon>Pseudomonadati</taxon>
        <taxon>Pseudomonadota</taxon>
        <taxon>Alphaproteobacteria</taxon>
        <taxon>Hyphomicrobiales</taxon>
        <taxon>Brucellaceae</taxon>
        <taxon>Pseudochrobactrum</taxon>
    </lineage>
</organism>
<dbReference type="Pfam" id="PF02104">
    <property type="entry name" value="SURF1"/>
    <property type="match status" value="1"/>
</dbReference>
<dbReference type="PANTHER" id="PTHR23427:SF2">
    <property type="entry name" value="SURFEIT LOCUS PROTEIN 1"/>
    <property type="match status" value="1"/>
</dbReference>
<dbReference type="Proteomes" id="UP000252893">
    <property type="component" value="Unassembled WGS sequence"/>
</dbReference>
<evidence type="ECO:0000313" key="8">
    <source>
        <dbReference type="Proteomes" id="UP000252893"/>
    </source>
</evidence>
<dbReference type="InterPro" id="IPR045214">
    <property type="entry name" value="Surf1/Surf4"/>
</dbReference>
<keyword evidence="5 6" id="KW-0472">Membrane</keyword>
<keyword evidence="4 6" id="KW-1133">Transmembrane helix</keyword>
<evidence type="ECO:0000256" key="4">
    <source>
        <dbReference type="ARBA" id="ARBA00022989"/>
    </source>
</evidence>
<protein>
    <recommendedName>
        <fullName evidence="6">SURF1-like protein</fullName>
    </recommendedName>
</protein>
<name>A0A366DPY5_9HYPH</name>
<feature type="transmembrane region" description="Helical" evidence="6">
    <location>
        <begin position="219"/>
        <end position="240"/>
    </location>
</feature>
<evidence type="ECO:0000256" key="1">
    <source>
        <dbReference type="ARBA" id="ARBA00004370"/>
    </source>
</evidence>
<comment type="caution">
    <text evidence="7">The sequence shown here is derived from an EMBL/GenBank/DDBJ whole genome shotgun (WGS) entry which is preliminary data.</text>
</comment>
<evidence type="ECO:0000256" key="3">
    <source>
        <dbReference type="ARBA" id="ARBA00022692"/>
    </source>
</evidence>
<proteinExistence type="inferred from homology"/>
<gene>
    <name evidence="7" type="ORF">DFR47_10746</name>
</gene>
<sequence>MTDNQAPSVKTRRGRIVLVAVIAGLLISGLTALGSWQVQRLGWKHDLITRVEQNIHAAPIAAPDLNSWQQADNKALEYRAVSVSGHYLNDKEVAVAALTERGSGYWIVTPFQRDSGETIYINRGYVTSAKRTPESRASGQIEGETSVTGLLRLTEPKGFFLRQNNPEKNIWHARDIEVFAKRADLTNVPAYFIDANADQNRADRPEGGLTVIKFPDNHLAYALTWFTLALMVLGAAIFLIRYELARKNKITE</sequence>
<accession>A0A366DPY5</accession>